<accession>A0A2T3NWD2</accession>
<dbReference type="PRINTS" id="PR00173">
    <property type="entry name" value="EDTRNSPORT"/>
</dbReference>
<organism evidence="7 8">
    <name type="scientific">Photobacterium sanctipauli</name>
    <dbReference type="NCBI Taxonomy" id="1342794"/>
    <lineage>
        <taxon>Bacteria</taxon>
        <taxon>Pseudomonadati</taxon>
        <taxon>Pseudomonadota</taxon>
        <taxon>Gammaproteobacteria</taxon>
        <taxon>Vibrionales</taxon>
        <taxon>Vibrionaceae</taxon>
        <taxon>Photobacterium</taxon>
    </lineage>
</organism>
<dbReference type="Gene3D" id="1.20.1720.10">
    <property type="entry name" value="Multidrug resistance protein D"/>
    <property type="match status" value="1"/>
</dbReference>
<evidence type="ECO:0000256" key="1">
    <source>
        <dbReference type="ARBA" id="ARBA00004141"/>
    </source>
</evidence>
<dbReference type="CDD" id="cd17320">
    <property type="entry name" value="MFS_MdfA_MDR_like"/>
    <property type="match status" value="1"/>
</dbReference>
<comment type="subcellular location">
    <subcellularLocation>
        <location evidence="1">Membrane</location>
        <topology evidence="1">Multi-pass membrane protein</topology>
    </subcellularLocation>
</comment>
<dbReference type="InterPro" id="IPR036259">
    <property type="entry name" value="MFS_trans_sf"/>
</dbReference>
<gene>
    <name evidence="7" type="ORF">C9I98_07075</name>
</gene>
<dbReference type="RefSeq" id="WP_036832041.1">
    <property type="nucleotide sequence ID" value="NZ_JGVO01001612.1"/>
</dbReference>
<dbReference type="GO" id="GO:0022857">
    <property type="term" value="F:transmembrane transporter activity"/>
    <property type="evidence" value="ECO:0007669"/>
    <property type="project" value="InterPro"/>
</dbReference>
<feature type="domain" description="Major facilitator superfamily (MFS) profile" evidence="6">
    <location>
        <begin position="4"/>
        <end position="391"/>
    </location>
</feature>
<evidence type="ECO:0000256" key="3">
    <source>
        <dbReference type="ARBA" id="ARBA00022989"/>
    </source>
</evidence>
<evidence type="ECO:0000256" key="5">
    <source>
        <dbReference type="SAM" id="Phobius"/>
    </source>
</evidence>
<name>A0A2T3NWD2_9GAMM</name>
<comment type="caution">
    <text evidence="7">The sequence shown here is derived from an EMBL/GenBank/DDBJ whole genome shotgun (WGS) entry which is preliminary data.</text>
</comment>
<dbReference type="PANTHER" id="PTHR23502">
    <property type="entry name" value="MAJOR FACILITATOR SUPERFAMILY"/>
    <property type="match status" value="1"/>
</dbReference>
<sequence>MSKLLFCSFALVLMYPLGIDLYLVGLPRIADDLQASEVVLHTAFSIYLAGMATTMLVAGWLADKIGRKPVALIGASIFALSSLLAAYVTNADAFLASRFFQGIGAGFCNVVTYAILRDALNDEQRAKVLSMINGIVCIVPVLAPVLGHFILLRYEWPSLFITQVITATVIGLACLFLLKETKGKATAKPDQQPLASQPLAQESLISPLFISRLMISALGVTAILTYVNASPFLLMNSMGFTTGQYSTAMAALAGVSMATSFSAPKLLTLWGQKRMVITAMILFIVSGSLIFATTLGLLPNPISLIGFALICAGFSMGFGSVMSQALSPFSQRAGVASSVLGICQVSFSAGYISIMGGLGFSAETMLTSLLIFTGIISIILMLVIPFHQNTPKANNHEQATASS</sequence>
<dbReference type="InterPro" id="IPR011701">
    <property type="entry name" value="MFS"/>
</dbReference>
<proteinExistence type="predicted"/>
<dbReference type="Pfam" id="PF07690">
    <property type="entry name" value="MFS_1"/>
    <property type="match status" value="1"/>
</dbReference>
<dbReference type="NCBIfam" id="NF007782">
    <property type="entry name" value="PRK10473.1"/>
    <property type="match status" value="1"/>
</dbReference>
<keyword evidence="4 5" id="KW-0472">Membrane</keyword>
<dbReference type="PANTHER" id="PTHR23502:SF57">
    <property type="entry name" value="MULTIDRUG RESISTANCE PROTEIN MDTL"/>
    <property type="match status" value="1"/>
</dbReference>
<dbReference type="AlphaFoldDB" id="A0A2T3NWD2"/>
<keyword evidence="8" id="KW-1185">Reference proteome</keyword>
<dbReference type="EMBL" id="PYMA01000003">
    <property type="protein sequence ID" value="PSW20607.1"/>
    <property type="molecule type" value="Genomic_DNA"/>
</dbReference>
<protein>
    <submittedName>
        <fullName evidence="7">Multidrug transporter MdtL</fullName>
    </submittedName>
</protein>
<feature type="transmembrane region" description="Helical" evidence="5">
    <location>
        <begin position="245"/>
        <end position="263"/>
    </location>
</feature>
<dbReference type="Proteomes" id="UP000241771">
    <property type="component" value="Unassembled WGS sequence"/>
</dbReference>
<dbReference type="GO" id="GO:1990961">
    <property type="term" value="P:xenobiotic detoxification by transmembrane export across the plasma membrane"/>
    <property type="evidence" value="ECO:0007669"/>
    <property type="project" value="TreeGrafter"/>
</dbReference>
<keyword evidence="2 5" id="KW-0812">Transmembrane</keyword>
<feature type="transmembrane region" description="Helical" evidence="5">
    <location>
        <begin position="366"/>
        <end position="386"/>
    </location>
</feature>
<feature type="transmembrane region" description="Helical" evidence="5">
    <location>
        <begin position="304"/>
        <end position="321"/>
    </location>
</feature>
<evidence type="ECO:0000256" key="2">
    <source>
        <dbReference type="ARBA" id="ARBA00022692"/>
    </source>
</evidence>
<dbReference type="SUPFAM" id="SSF103473">
    <property type="entry name" value="MFS general substrate transporter"/>
    <property type="match status" value="1"/>
</dbReference>
<feature type="transmembrane region" description="Helical" evidence="5">
    <location>
        <begin position="156"/>
        <end position="178"/>
    </location>
</feature>
<dbReference type="InterPro" id="IPR020846">
    <property type="entry name" value="MFS_dom"/>
</dbReference>
<feature type="transmembrane region" description="Helical" evidence="5">
    <location>
        <begin position="69"/>
        <end position="89"/>
    </location>
</feature>
<dbReference type="InterPro" id="IPR005829">
    <property type="entry name" value="Sugar_transporter_CS"/>
</dbReference>
<feature type="transmembrane region" description="Helical" evidence="5">
    <location>
        <begin position="42"/>
        <end position="62"/>
    </location>
</feature>
<dbReference type="GO" id="GO:0005886">
    <property type="term" value="C:plasma membrane"/>
    <property type="evidence" value="ECO:0007669"/>
    <property type="project" value="TreeGrafter"/>
</dbReference>
<feature type="transmembrane region" description="Helical" evidence="5">
    <location>
        <begin position="128"/>
        <end position="150"/>
    </location>
</feature>
<feature type="transmembrane region" description="Helical" evidence="5">
    <location>
        <begin position="95"/>
        <end position="116"/>
    </location>
</feature>
<evidence type="ECO:0000313" key="8">
    <source>
        <dbReference type="Proteomes" id="UP000241771"/>
    </source>
</evidence>
<reference evidence="7 8" key="1">
    <citation type="submission" date="2018-01" db="EMBL/GenBank/DDBJ databases">
        <title>Whole genome sequencing of Histamine producing bacteria.</title>
        <authorList>
            <person name="Butler K."/>
        </authorList>
    </citation>
    <scope>NUCLEOTIDE SEQUENCE [LARGE SCALE GENOMIC DNA]</scope>
    <source>
        <strain evidence="7 8">DSM 100436</strain>
    </source>
</reference>
<dbReference type="PROSITE" id="PS50850">
    <property type="entry name" value="MFS"/>
    <property type="match status" value="1"/>
</dbReference>
<keyword evidence="3 5" id="KW-1133">Transmembrane helix</keyword>
<evidence type="ECO:0000313" key="7">
    <source>
        <dbReference type="EMBL" id="PSW20607.1"/>
    </source>
</evidence>
<dbReference type="PROSITE" id="PS00216">
    <property type="entry name" value="SUGAR_TRANSPORT_1"/>
    <property type="match status" value="1"/>
</dbReference>
<feature type="transmembrane region" description="Helical" evidence="5">
    <location>
        <begin position="333"/>
        <end position="354"/>
    </location>
</feature>
<evidence type="ECO:0000259" key="6">
    <source>
        <dbReference type="PROSITE" id="PS50850"/>
    </source>
</evidence>
<feature type="transmembrane region" description="Helical" evidence="5">
    <location>
        <begin position="213"/>
        <end position="233"/>
    </location>
</feature>
<dbReference type="OrthoDB" id="9814303at2"/>
<feature type="transmembrane region" description="Helical" evidence="5">
    <location>
        <begin position="275"/>
        <end position="298"/>
    </location>
</feature>
<evidence type="ECO:0000256" key="4">
    <source>
        <dbReference type="ARBA" id="ARBA00023136"/>
    </source>
</evidence>